<feature type="compositionally biased region" description="Low complexity" evidence="1">
    <location>
        <begin position="191"/>
        <end position="204"/>
    </location>
</feature>
<proteinExistence type="predicted"/>
<feature type="compositionally biased region" description="Basic and acidic residues" evidence="1">
    <location>
        <begin position="126"/>
        <end position="136"/>
    </location>
</feature>
<organism evidence="2 3">
    <name type="scientific">Kwoniella heveanensis BCC8398</name>
    <dbReference type="NCBI Taxonomy" id="1296120"/>
    <lineage>
        <taxon>Eukaryota</taxon>
        <taxon>Fungi</taxon>
        <taxon>Dikarya</taxon>
        <taxon>Basidiomycota</taxon>
        <taxon>Agaricomycotina</taxon>
        <taxon>Tremellomycetes</taxon>
        <taxon>Tremellales</taxon>
        <taxon>Cryptococcaceae</taxon>
        <taxon>Kwoniella</taxon>
    </lineage>
</organism>
<feature type="compositionally biased region" description="Polar residues" evidence="1">
    <location>
        <begin position="1"/>
        <end position="11"/>
    </location>
</feature>
<feature type="region of interest" description="Disordered" evidence="1">
    <location>
        <begin position="1"/>
        <end position="28"/>
    </location>
</feature>
<name>A0A1B9GY35_9TREE</name>
<sequence>MSTQTCSQPPTSRRRWSSSRNWPGATSSSLSDVHLLNVTLQFESAHTERQSQLSISKELDTLAKEDWLAINAYEFRRTLETDLSEFVQGPRHVDRMVRNFSKMLNGYYDRNISRVTAANGSQQAPAEKEKIPKRPVDGSWTVNPAPSTAFHVDVDGTRTTSPSETDVDSDVDEVVYNPRSRRGSIQPNPTPLSGPSGPTGLHGSNTGRKRVTTYRMPLKIYDDLTSRGAFTLQDVIVPARLNTLPADEWVSEVTDKVSQHFRDEYAPILCNERTRGPGNSLQDYVDNLRSQVIKHRLAHIGVKTYYRSDAPRHDQRTYTDNPYTQITLAPKGVPTEDEWMEIFTQGIVEGVQKHYPNLDERGKQRILNNSVEDALSMYRRLYSTRHSVDRIDSSHTDTRRRIATFGRK</sequence>
<dbReference type="AlphaFoldDB" id="A0A1B9GY35"/>
<protein>
    <submittedName>
        <fullName evidence="2">Uncharacterized protein</fullName>
    </submittedName>
</protein>
<feature type="region of interest" description="Disordered" evidence="1">
    <location>
        <begin position="118"/>
        <end position="208"/>
    </location>
</feature>
<dbReference type="EMBL" id="KI669497">
    <property type="protein sequence ID" value="OCF35964.1"/>
    <property type="molecule type" value="Genomic_DNA"/>
</dbReference>
<reference evidence="3" key="2">
    <citation type="submission" date="2013-12" db="EMBL/GenBank/DDBJ databases">
        <title>Evolution of pathogenesis and genome organization in the Tremellales.</title>
        <authorList>
            <person name="Cuomo C."/>
            <person name="Litvintseva A."/>
            <person name="Heitman J."/>
            <person name="Chen Y."/>
            <person name="Sun S."/>
            <person name="Springer D."/>
            <person name="Dromer F."/>
            <person name="Young S."/>
            <person name="Zeng Q."/>
            <person name="Chapman S."/>
            <person name="Gujja S."/>
            <person name="Saif S."/>
            <person name="Birren B."/>
        </authorList>
    </citation>
    <scope>NUCLEOTIDE SEQUENCE [LARGE SCALE GENOMIC DNA]</scope>
    <source>
        <strain evidence="3">BCC8398</strain>
    </source>
</reference>
<keyword evidence="3" id="KW-1185">Reference proteome</keyword>
<evidence type="ECO:0000256" key="1">
    <source>
        <dbReference type="SAM" id="MobiDB-lite"/>
    </source>
</evidence>
<reference evidence="2 3" key="1">
    <citation type="submission" date="2013-07" db="EMBL/GenBank/DDBJ databases">
        <title>The Genome Sequence of Cryptococcus heveanensis BCC8398.</title>
        <authorList>
            <consortium name="The Broad Institute Genome Sequencing Platform"/>
            <person name="Cuomo C."/>
            <person name="Litvintseva A."/>
            <person name="Chen Y."/>
            <person name="Heitman J."/>
            <person name="Sun S."/>
            <person name="Springer D."/>
            <person name="Dromer F."/>
            <person name="Young S.K."/>
            <person name="Zeng Q."/>
            <person name="Gargeya S."/>
            <person name="Fitzgerald M."/>
            <person name="Abouelleil A."/>
            <person name="Alvarado L."/>
            <person name="Berlin A.M."/>
            <person name="Chapman S.B."/>
            <person name="Dewar J."/>
            <person name="Goldberg J."/>
            <person name="Griggs A."/>
            <person name="Gujja S."/>
            <person name="Hansen M."/>
            <person name="Howarth C."/>
            <person name="Imamovic A."/>
            <person name="Larimer J."/>
            <person name="McCowan C."/>
            <person name="Murphy C."/>
            <person name="Pearson M."/>
            <person name="Priest M."/>
            <person name="Roberts A."/>
            <person name="Saif S."/>
            <person name="Shea T."/>
            <person name="Sykes S."/>
            <person name="Wortman J."/>
            <person name="Nusbaum C."/>
            <person name="Birren B."/>
        </authorList>
    </citation>
    <scope>NUCLEOTIDE SEQUENCE [LARGE SCALE GENOMIC DNA]</scope>
    <source>
        <strain evidence="2 3">BCC8398</strain>
    </source>
</reference>
<evidence type="ECO:0000313" key="3">
    <source>
        <dbReference type="Proteomes" id="UP000092666"/>
    </source>
</evidence>
<evidence type="ECO:0000313" key="2">
    <source>
        <dbReference type="EMBL" id="OCF35964.1"/>
    </source>
</evidence>
<dbReference type="Proteomes" id="UP000092666">
    <property type="component" value="Unassembled WGS sequence"/>
</dbReference>
<accession>A0A1B9GY35</accession>
<gene>
    <name evidence="2" type="ORF">I316_02459</name>
</gene>